<dbReference type="AlphaFoldDB" id="A0A2W0H392"/>
<reference evidence="1 2" key="1">
    <citation type="submission" date="2017-10" db="EMBL/GenBank/DDBJ databases">
        <title>Bacillus sp. nov., a halophilic bacterium isolated from a Yangshapao Lake.</title>
        <authorList>
            <person name="Wang H."/>
        </authorList>
    </citation>
    <scope>NUCLEOTIDE SEQUENCE [LARGE SCALE GENOMIC DNA]</scope>
    <source>
        <strain evidence="1 2">YSP-3</strain>
    </source>
</reference>
<gene>
    <name evidence="1" type="ORF">CR205_15380</name>
</gene>
<dbReference type="InterPro" id="IPR012851">
    <property type="entry name" value="Spore_coat_CotF-like"/>
</dbReference>
<keyword evidence="2" id="KW-1185">Reference proteome</keyword>
<dbReference type="OrthoDB" id="1647790at2"/>
<evidence type="ECO:0000313" key="1">
    <source>
        <dbReference type="EMBL" id="PYZ96274.1"/>
    </source>
</evidence>
<proteinExistence type="predicted"/>
<dbReference type="RefSeq" id="WP_110521548.1">
    <property type="nucleotide sequence ID" value="NZ_PDOF01000003.1"/>
</dbReference>
<sequence length="94" mass="11120">MNDRDFINDMLATEKYMTDSYCTALNEASHEGLYKDVQAIFNETQDCQRNLFNVMFEKGWYKFDAVHQQTLDQSYQQFSGYSTQFPYNQNNPVS</sequence>
<dbReference type="Pfam" id="PF07875">
    <property type="entry name" value="Coat_F"/>
    <property type="match status" value="1"/>
</dbReference>
<name>A0A2W0H392_9BACI</name>
<evidence type="ECO:0008006" key="3">
    <source>
        <dbReference type="Google" id="ProtNLM"/>
    </source>
</evidence>
<evidence type="ECO:0000313" key="2">
    <source>
        <dbReference type="Proteomes" id="UP000248066"/>
    </source>
</evidence>
<dbReference type="Proteomes" id="UP000248066">
    <property type="component" value="Unassembled WGS sequence"/>
</dbReference>
<dbReference type="EMBL" id="PDOF01000003">
    <property type="protein sequence ID" value="PYZ96274.1"/>
    <property type="molecule type" value="Genomic_DNA"/>
</dbReference>
<accession>A0A2W0H392</accession>
<organism evidence="1 2">
    <name type="scientific">Alteribacter lacisalsi</name>
    <dbReference type="NCBI Taxonomy" id="2045244"/>
    <lineage>
        <taxon>Bacteria</taxon>
        <taxon>Bacillati</taxon>
        <taxon>Bacillota</taxon>
        <taxon>Bacilli</taxon>
        <taxon>Bacillales</taxon>
        <taxon>Bacillaceae</taxon>
        <taxon>Alteribacter</taxon>
    </lineage>
</organism>
<protein>
    <recommendedName>
        <fullName evidence="3">Spore coat protein</fullName>
    </recommendedName>
</protein>
<comment type="caution">
    <text evidence="1">The sequence shown here is derived from an EMBL/GenBank/DDBJ whole genome shotgun (WGS) entry which is preliminary data.</text>
</comment>